<feature type="transmembrane region" description="Helical" evidence="1">
    <location>
        <begin position="73"/>
        <end position="93"/>
    </location>
</feature>
<comment type="caution">
    <text evidence="2">The sequence shown here is derived from an EMBL/GenBank/DDBJ whole genome shotgun (WGS) entry which is preliminary data.</text>
</comment>
<evidence type="ECO:0000256" key="1">
    <source>
        <dbReference type="SAM" id="Phobius"/>
    </source>
</evidence>
<name>A0A1Y2GC40_9FUNG</name>
<accession>A0A1Y2GC40</accession>
<reference evidence="2 3" key="1">
    <citation type="submission" date="2016-07" db="EMBL/GenBank/DDBJ databases">
        <title>Pervasive Adenine N6-methylation of Active Genes in Fungi.</title>
        <authorList>
            <consortium name="DOE Joint Genome Institute"/>
            <person name="Mondo S.J."/>
            <person name="Dannebaum R.O."/>
            <person name="Kuo R.C."/>
            <person name="Labutti K."/>
            <person name="Haridas S."/>
            <person name="Kuo A."/>
            <person name="Salamov A."/>
            <person name="Ahrendt S.R."/>
            <person name="Lipzen A."/>
            <person name="Sullivan W."/>
            <person name="Andreopoulos W.B."/>
            <person name="Clum A."/>
            <person name="Lindquist E."/>
            <person name="Daum C."/>
            <person name="Ramamoorthy G.K."/>
            <person name="Gryganskyi A."/>
            <person name="Culley D."/>
            <person name="Magnuson J.K."/>
            <person name="James T.Y."/>
            <person name="O'Malley M.A."/>
            <person name="Stajich J.E."/>
            <person name="Spatafora J.W."/>
            <person name="Visel A."/>
            <person name="Grigoriev I.V."/>
        </authorList>
    </citation>
    <scope>NUCLEOTIDE SEQUENCE [LARGE SCALE GENOMIC DNA]</scope>
    <source>
        <strain evidence="2 3">NRRL 3116</strain>
    </source>
</reference>
<dbReference type="GeneID" id="33568722"/>
<dbReference type="EMBL" id="MCFF01000051">
    <property type="protein sequence ID" value="ORZ05358.1"/>
    <property type="molecule type" value="Genomic_DNA"/>
</dbReference>
<dbReference type="AlphaFoldDB" id="A0A1Y2GC40"/>
<keyword evidence="1" id="KW-1133">Transmembrane helix</keyword>
<dbReference type="InParanoid" id="A0A1Y2GC40"/>
<organism evidence="2 3">
    <name type="scientific">Lobosporangium transversale</name>
    <dbReference type="NCBI Taxonomy" id="64571"/>
    <lineage>
        <taxon>Eukaryota</taxon>
        <taxon>Fungi</taxon>
        <taxon>Fungi incertae sedis</taxon>
        <taxon>Mucoromycota</taxon>
        <taxon>Mortierellomycotina</taxon>
        <taxon>Mortierellomycetes</taxon>
        <taxon>Mortierellales</taxon>
        <taxon>Mortierellaceae</taxon>
        <taxon>Lobosporangium</taxon>
    </lineage>
</organism>
<sequence length="242" mass="27654">MEQERKNLNVQMQITFTPFKKVVQTGISQPSFSKQVVIYVRLDSVLSIFLRTGLSVAYEAVIVYYNLKWMCVLQTLTLGFAFPLISPVILLLVRWRHVSCTCASTRCINKNVHIGIESKRLIKSLSSFFLVKSESDDLNADNDLLSTLMLEEMADLAWGESDKPPIETEIQLTQLIQICFSIAALSDPSQDDKKKCLPLKDIIGWNKLQYSITDFELSGLYVQRVLEDSLRYLFSLLHLYNS</sequence>
<protein>
    <submittedName>
        <fullName evidence="2">Uncharacterized protein</fullName>
    </submittedName>
</protein>
<feature type="transmembrane region" description="Helical" evidence="1">
    <location>
        <begin position="48"/>
        <end position="67"/>
    </location>
</feature>
<gene>
    <name evidence="2" type="ORF">BCR41DRAFT_374545</name>
</gene>
<keyword evidence="3" id="KW-1185">Reference proteome</keyword>
<evidence type="ECO:0000313" key="3">
    <source>
        <dbReference type="Proteomes" id="UP000193648"/>
    </source>
</evidence>
<proteinExistence type="predicted"/>
<dbReference type="Proteomes" id="UP000193648">
    <property type="component" value="Unassembled WGS sequence"/>
</dbReference>
<keyword evidence="1" id="KW-0812">Transmembrane</keyword>
<evidence type="ECO:0000313" key="2">
    <source>
        <dbReference type="EMBL" id="ORZ05358.1"/>
    </source>
</evidence>
<keyword evidence="1" id="KW-0472">Membrane</keyword>
<dbReference type="RefSeq" id="XP_021877050.1">
    <property type="nucleotide sequence ID" value="XM_022026879.1"/>
</dbReference>